<feature type="region of interest" description="Disordered" evidence="1">
    <location>
        <begin position="1"/>
        <end position="128"/>
    </location>
</feature>
<gene>
    <name evidence="2" type="ORF">LCMAC202_06090</name>
</gene>
<name>A0A481YZL3_9VIRU</name>
<feature type="compositionally biased region" description="Basic residues" evidence="1">
    <location>
        <begin position="55"/>
        <end position="127"/>
    </location>
</feature>
<accession>A0A481YZL3</accession>
<evidence type="ECO:0000256" key="1">
    <source>
        <dbReference type="SAM" id="MobiDB-lite"/>
    </source>
</evidence>
<protein>
    <submittedName>
        <fullName evidence="2">Uncharacterized protein</fullName>
    </submittedName>
</protein>
<organism evidence="2">
    <name type="scientific">Marseillevirus LCMAC202</name>
    <dbReference type="NCBI Taxonomy" id="2506606"/>
    <lineage>
        <taxon>Viruses</taxon>
        <taxon>Varidnaviria</taxon>
        <taxon>Bamfordvirae</taxon>
        <taxon>Nucleocytoviricota</taxon>
        <taxon>Megaviricetes</taxon>
        <taxon>Pimascovirales</taxon>
        <taxon>Pimascovirales incertae sedis</taxon>
        <taxon>Marseilleviridae</taxon>
    </lineage>
</organism>
<reference evidence="2" key="1">
    <citation type="journal article" date="2019" name="MBio">
        <title>Virus Genomes from Deep Sea Sediments Expand the Ocean Megavirome and Support Independent Origins of Viral Gigantism.</title>
        <authorList>
            <person name="Backstrom D."/>
            <person name="Yutin N."/>
            <person name="Jorgensen S.L."/>
            <person name="Dharamshi J."/>
            <person name="Homa F."/>
            <person name="Zaremba-Niedwiedzka K."/>
            <person name="Spang A."/>
            <person name="Wolf Y.I."/>
            <person name="Koonin E.V."/>
            <person name="Ettema T.J."/>
        </authorList>
    </citation>
    <scope>NUCLEOTIDE SEQUENCE</scope>
</reference>
<proteinExistence type="predicted"/>
<feature type="compositionally biased region" description="Basic residues" evidence="1">
    <location>
        <begin position="1"/>
        <end position="26"/>
    </location>
</feature>
<sequence>MLMARKSSKRSSRKSSKKGSRKISRRKLSDWQKYVKAHKGQGLTLKKLGAEYRKVSKKRSRRKASKKRSRRKASKKRSRKVSKKRSRKVSKKRSRKVSKKRSRRKASKKRSRKVSKKRSRKVSRRAQKGACPINLQKEYFTIDGAEYYCISNQRYFQIKLQASKQHPHGIILRDLREKISANSVHELKTIAQYLGLKKYSKLRKTKLVGAIIDSEGKVKKN</sequence>
<evidence type="ECO:0000313" key="2">
    <source>
        <dbReference type="EMBL" id="QBK88247.1"/>
    </source>
</evidence>
<dbReference type="EMBL" id="MK500381">
    <property type="protein sequence ID" value="QBK88247.1"/>
    <property type="molecule type" value="Genomic_DNA"/>
</dbReference>